<dbReference type="CDD" id="cd18091">
    <property type="entry name" value="SpoU-like_TRM3-like"/>
    <property type="match status" value="1"/>
</dbReference>
<dbReference type="InterPro" id="IPR001537">
    <property type="entry name" value="SpoU_MeTrfase"/>
</dbReference>
<dbReference type="Pfam" id="PF00588">
    <property type="entry name" value="SpoU_methylase"/>
    <property type="match status" value="1"/>
</dbReference>
<name>T1GPZ6_MEGSC</name>
<evidence type="ECO:0000256" key="1">
    <source>
        <dbReference type="ARBA" id="ARBA00022603"/>
    </source>
</evidence>
<dbReference type="InterPro" id="IPR029026">
    <property type="entry name" value="tRNA_m1G_MTases_N"/>
</dbReference>
<dbReference type="EnsemblMetazoa" id="MESCA005692-RA">
    <property type="protein sequence ID" value="MESCA005692-PA"/>
    <property type="gene ID" value="MESCA005692"/>
</dbReference>
<dbReference type="GO" id="GO:0030488">
    <property type="term" value="P:tRNA methylation"/>
    <property type="evidence" value="ECO:0007669"/>
    <property type="project" value="InterPro"/>
</dbReference>
<dbReference type="Proteomes" id="UP000015102">
    <property type="component" value="Unassembled WGS sequence"/>
</dbReference>
<protein>
    <recommendedName>
        <fullName evidence="3">tRNA/rRNA methyltransferase SpoU type domain-containing protein</fullName>
    </recommendedName>
</protein>
<sequence>MILDEILDDFEGILNSCSVDGVQKVVSCLCSSENKICENTLELIFKKVAEVIGRFGSDAPYDCVANVLKYCRKHYPENLLQYSKNLLASDMKNPFLAQEIYSLCFNDELIFNNAKEEALEFLMSGLTYGEFQSGNDKIEFDYVLEELKKDLTSPWKNYTCFPSQVRAVCLNALSSNIKSDDILKDLKELLIQKSIEISTKKPRYFKNSPHHRLKLRVICALAVLHRNENIRFWDSRLLKTVFDENNQTDVTLIAERIVAMTIPKDVLLELVSKLPTMTASTQVSLLSMCFMFCKINNDKALSQQFIQTFLPYTMGQNFITRLNAQITIYYLLTLFEITEYEMIKTAILDSFKTQTNQEVNLLKLNESIQHTVWSKDGCLDDECLFGVMYSLDTPVDEFYFGLAVLMYSFDPNGSKFCQRMITADDTIYDSRKKIYAPAPPPEEQKLDEFAITSNVQRKANPIQVSTDFKVFQEDYEEDEKEMIVVASLIDKIPNLGGIARTCEVLGIENLVISSLKFCEGTEFRNVSMTAEKYLNLSEMKPKFLQNYLIEKKTQGYSIVGAEQTSNSVNFISFKFPKKCVLVLGHEKEEFLQIYWDYWTMLWKYLRLELYGL</sequence>
<reference evidence="4" key="2">
    <citation type="submission" date="2015-06" db="UniProtKB">
        <authorList>
            <consortium name="EnsemblMetazoa"/>
        </authorList>
    </citation>
    <scope>IDENTIFICATION</scope>
</reference>
<dbReference type="PANTHER" id="PTHR12029:SF11">
    <property type="entry name" value="METHYLTRANSFERASE TARBP1-RELATED"/>
    <property type="match status" value="1"/>
</dbReference>
<dbReference type="SUPFAM" id="SSF75217">
    <property type="entry name" value="alpha/beta knot"/>
    <property type="match status" value="1"/>
</dbReference>
<keyword evidence="5" id="KW-1185">Reference proteome</keyword>
<dbReference type="OMA" id="ITEYEMI"/>
<keyword evidence="1" id="KW-0489">Methyltransferase</keyword>
<dbReference type="HOGENOM" id="CLU_446400_0_0_1"/>
<reference evidence="5" key="1">
    <citation type="submission" date="2013-02" db="EMBL/GenBank/DDBJ databases">
        <authorList>
            <person name="Hughes D."/>
        </authorList>
    </citation>
    <scope>NUCLEOTIDE SEQUENCE</scope>
    <source>
        <strain>Durham</strain>
        <strain evidence="5">NC isolate 2 -- Noor lab</strain>
    </source>
</reference>
<evidence type="ECO:0000259" key="3">
    <source>
        <dbReference type="Pfam" id="PF00588"/>
    </source>
</evidence>
<organism evidence="4 5">
    <name type="scientific">Megaselia scalaris</name>
    <name type="common">Humpbacked fly</name>
    <name type="synonym">Phora scalaris</name>
    <dbReference type="NCBI Taxonomy" id="36166"/>
    <lineage>
        <taxon>Eukaryota</taxon>
        <taxon>Metazoa</taxon>
        <taxon>Ecdysozoa</taxon>
        <taxon>Arthropoda</taxon>
        <taxon>Hexapoda</taxon>
        <taxon>Insecta</taxon>
        <taxon>Pterygota</taxon>
        <taxon>Neoptera</taxon>
        <taxon>Endopterygota</taxon>
        <taxon>Diptera</taxon>
        <taxon>Brachycera</taxon>
        <taxon>Muscomorpha</taxon>
        <taxon>Platypezoidea</taxon>
        <taxon>Phoridae</taxon>
        <taxon>Megaseliini</taxon>
        <taxon>Megaselia</taxon>
    </lineage>
</organism>
<evidence type="ECO:0000313" key="5">
    <source>
        <dbReference type="Proteomes" id="UP000015102"/>
    </source>
</evidence>
<dbReference type="GO" id="GO:0003723">
    <property type="term" value="F:RNA binding"/>
    <property type="evidence" value="ECO:0007669"/>
    <property type="project" value="InterPro"/>
</dbReference>
<accession>T1GPZ6</accession>
<dbReference type="STRING" id="36166.T1GPZ6"/>
<proteinExistence type="predicted"/>
<dbReference type="PANTHER" id="PTHR12029">
    <property type="entry name" value="RNA METHYLTRANSFERASE"/>
    <property type="match status" value="1"/>
</dbReference>
<dbReference type="InterPro" id="IPR029028">
    <property type="entry name" value="Alpha/beta_knot_MTases"/>
</dbReference>
<dbReference type="AlphaFoldDB" id="T1GPZ6"/>
<dbReference type="InterPro" id="IPR045330">
    <property type="entry name" value="TRM3/TARBP1"/>
</dbReference>
<dbReference type="EMBL" id="CAQQ02082289">
    <property type="status" value="NOT_ANNOTATED_CDS"/>
    <property type="molecule type" value="Genomic_DNA"/>
</dbReference>
<evidence type="ECO:0000256" key="2">
    <source>
        <dbReference type="ARBA" id="ARBA00022679"/>
    </source>
</evidence>
<keyword evidence="2" id="KW-0808">Transferase</keyword>
<dbReference type="InterPro" id="IPR044748">
    <property type="entry name" value="Trm3/TARBP1_C"/>
</dbReference>
<feature type="domain" description="tRNA/rRNA methyltransferase SpoU type" evidence="3">
    <location>
        <begin position="482"/>
        <end position="588"/>
    </location>
</feature>
<dbReference type="Gene3D" id="3.40.1280.10">
    <property type="match status" value="1"/>
</dbReference>
<evidence type="ECO:0000313" key="4">
    <source>
        <dbReference type="EnsemblMetazoa" id="MESCA005692-PA"/>
    </source>
</evidence>
<dbReference type="GO" id="GO:0016423">
    <property type="term" value="F:tRNA (guanine) methyltransferase activity"/>
    <property type="evidence" value="ECO:0007669"/>
    <property type="project" value="InterPro"/>
</dbReference>